<dbReference type="Pfam" id="PF01476">
    <property type="entry name" value="LysM"/>
    <property type="match status" value="1"/>
</dbReference>
<accession>A0A9W5TU18</accession>
<feature type="compositionally biased region" description="Basic and acidic residues" evidence="1">
    <location>
        <begin position="284"/>
        <end position="300"/>
    </location>
</feature>
<dbReference type="NCBIfam" id="TIGR02907">
    <property type="entry name" value="spore_VI_D"/>
    <property type="match status" value="1"/>
</dbReference>
<feature type="compositionally biased region" description="Low complexity" evidence="1">
    <location>
        <begin position="263"/>
        <end position="276"/>
    </location>
</feature>
<evidence type="ECO:0000259" key="2">
    <source>
        <dbReference type="PROSITE" id="PS51782"/>
    </source>
</evidence>
<name>A0A9W5TU18_9BACI</name>
<feature type="region of interest" description="Disordered" evidence="1">
    <location>
        <begin position="176"/>
        <end position="305"/>
    </location>
</feature>
<reference evidence="3" key="2">
    <citation type="submission" date="2020-09" db="EMBL/GenBank/DDBJ databases">
        <authorList>
            <person name="Sun Q."/>
            <person name="Zhou Y."/>
        </authorList>
    </citation>
    <scope>NUCLEOTIDE SEQUENCE</scope>
    <source>
        <strain evidence="3">CGMCC 1.15454</strain>
    </source>
</reference>
<dbReference type="CDD" id="cd00118">
    <property type="entry name" value="LysM"/>
    <property type="match status" value="1"/>
</dbReference>
<dbReference type="RefSeq" id="WP_159457779.1">
    <property type="nucleotide sequence ID" value="NZ_BMJD01000001.1"/>
</dbReference>
<evidence type="ECO:0000313" key="3">
    <source>
        <dbReference type="EMBL" id="GGB28129.1"/>
    </source>
</evidence>
<dbReference type="PROSITE" id="PS51782">
    <property type="entry name" value="LYSM"/>
    <property type="match status" value="1"/>
</dbReference>
<dbReference type="InterPro" id="IPR048862">
    <property type="entry name" value="SPOCS_spoVID_N"/>
</dbReference>
<proteinExistence type="predicted"/>
<sequence length="374" mass="43062">MSNDHVFSFELNESLYFERGQEVAEMRGIALDPEISIQAFNEYISIRGVIELRGEYVKTDSVTQDDTVEFEDDYHARRFVERVVDTEEGGTEFSHRFPVEISVPTYRVDDLDDVTVSIDSFDYELPSENQLKFVSTIAIHGISEQDERPSDNSTETDYQFVDSNDHTFNFDIKESPDLELPEESESIGYTDTPILSAGQDETASPDRWKSKKSQSFTEFFKKEPDPEPDPSVEESSHMESSHYASVESANFVESNDVYESSRESSQSYESHASYESPESTVIEESSKSTERPEIHESGESREDEVADVRYLSDMFRDDEEHFSRMRVCIVQEKDTLETIADRYKITTLQLIKQNRLQDETLSEGQVLYIPVKKK</sequence>
<feature type="domain" description="LysM" evidence="2">
    <location>
        <begin position="326"/>
        <end position="369"/>
    </location>
</feature>
<gene>
    <name evidence="3" type="ORF">GCM10011409_01860</name>
</gene>
<comment type="caution">
    <text evidence="3">The sequence shown here is derived from an EMBL/GenBank/DDBJ whole genome shotgun (WGS) entry which is preliminary data.</text>
</comment>
<keyword evidence="4" id="KW-1185">Reference proteome</keyword>
<dbReference type="InterPro" id="IPR036779">
    <property type="entry name" value="LysM_dom_sf"/>
</dbReference>
<protein>
    <recommendedName>
        <fullName evidence="2">LysM domain-containing protein</fullName>
    </recommendedName>
</protein>
<evidence type="ECO:0000313" key="4">
    <source>
        <dbReference type="Proteomes" id="UP000621492"/>
    </source>
</evidence>
<reference evidence="3" key="1">
    <citation type="journal article" date="2014" name="Int. J. Syst. Evol. Microbiol.">
        <title>Complete genome sequence of Corynebacterium casei LMG S-19264T (=DSM 44701T), isolated from a smear-ripened cheese.</title>
        <authorList>
            <consortium name="US DOE Joint Genome Institute (JGI-PGF)"/>
            <person name="Walter F."/>
            <person name="Albersmeier A."/>
            <person name="Kalinowski J."/>
            <person name="Ruckert C."/>
        </authorList>
    </citation>
    <scope>NUCLEOTIDE SEQUENCE</scope>
    <source>
        <strain evidence="3">CGMCC 1.15454</strain>
    </source>
</reference>
<evidence type="ECO:0000256" key="1">
    <source>
        <dbReference type="SAM" id="MobiDB-lite"/>
    </source>
</evidence>
<dbReference type="SUPFAM" id="SSF54106">
    <property type="entry name" value="LysM domain"/>
    <property type="match status" value="1"/>
</dbReference>
<dbReference type="EMBL" id="BMJD01000001">
    <property type="protein sequence ID" value="GGB28129.1"/>
    <property type="molecule type" value="Genomic_DNA"/>
</dbReference>
<organism evidence="3 4">
    <name type="scientific">Lentibacillus populi</name>
    <dbReference type="NCBI Taxonomy" id="1827502"/>
    <lineage>
        <taxon>Bacteria</taxon>
        <taxon>Bacillati</taxon>
        <taxon>Bacillota</taxon>
        <taxon>Bacilli</taxon>
        <taxon>Bacillales</taxon>
        <taxon>Bacillaceae</taxon>
        <taxon>Lentibacillus</taxon>
    </lineage>
</organism>
<dbReference type="InterPro" id="IPR018392">
    <property type="entry name" value="LysM"/>
</dbReference>
<dbReference type="InterPro" id="IPR014256">
    <property type="entry name" value="Spore_VI_D"/>
</dbReference>
<dbReference type="Pfam" id="PF20918">
    <property type="entry name" value="SPOCS_spoVID-N"/>
    <property type="match status" value="1"/>
</dbReference>
<dbReference type="Gene3D" id="3.10.350.10">
    <property type="entry name" value="LysM domain"/>
    <property type="match status" value="1"/>
</dbReference>
<dbReference type="SMART" id="SM00257">
    <property type="entry name" value="LysM"/>
    <property type="match status" value="1"/>
</dbReference>
<dbReference type="AlphaFoldDB" id="A0A9W5TU18"/>
<dbReference type="Proteomes" id="UP000621492">
    <property type="component" value="Unassembled WGS sequence"/>
</dbReference>